<feature type="binding site" evidence="9">
    <location>
        <position position="343"/>
    </location>
    <ligand>
        <name>K(+)</name>
        <dbReference type="ChEBI" id="CHEBI:29103"/>
    </ligand>
</feature>
<dbReference type="GO" id="GO:0019303">
    <property type="term" value="P:D-ribose catabolic process"/>
    <property type="evidence" value="ECO:0007669"/>
    <property type="project" value="UniProtKB-UniRule"/>
</dbReference>
<keyword evidence="7 9" id="KW-0630">Potassium</keyword>
<comment type="activity regulation">
    <text evidence="9">Activated by a monovalent cation that binds near, but not in, the active site. The most likely occupant of the site in vivo is potassium. Ion binding induces a conformational change that may alter substrate affinity.</text>
</comment>
<feature type="binding site" evidence="9">
    <location>
        <position position="291"/>
    </location>
    <ligand>
        <name>K(+)</name>
        <dbReference type="ChEBI" id="CHEBI:29103"/>
    </ligand>
</feature>
<evidence type="ECO:0000313" key="12">
    <source>
        <dbReference type="Proteomes" id="UP001219568"/>
    </source>
</evidence>
<feature type="binding site" evidence="9">
    <location>
        <position position="337"/>
    </location>
    <ligand>
        <name>K(+)</name>
        <dbReference type="ChEBI" id="CHEBI:29103"/>
    </ligand>
</feature>
<keyword evidence="5 9" id="KW-0067">ATP-binding</keyword>
<dbReference type="GO" id="GO:0046872">
    <property type="term" value="F:metal ion binding"/>
    <property type="evidence" value="ECO:0007669"/>
    <property type="project" value="UniProtKB-KW"/>
</dbReference>
<evidence type="ECO:0000256" key="6">
    <source>
        <dbReference type="ARBA" id="ARBA00022842"/>
    </source>
</evidence>
<evidence type="ECO:0000256" key="2">
    <source>
        <dbReference type="ARBA" id="ARBA00022723"/>
    </source>
</evidence>
<comment type="pathway">
    <text evidence="9">Carbohydrate metabolism; D-ribose degradation; D-ribose 5-phosphate from beta-D-ribopyranose: step 2/2.</text>
</comment>
<feature type="binding site" evidence="9">
    <location>
        <position position="289"/>
    </location>
    <ligand>
        <name>K(+)</name>
        <dbReference type="ChEBI" id="CHEBI:29103"/>
    </ligand>
</feature>
<comment type="caution">
    <text evidence="9">Lacks conserved residue(s) required for the propagation of feature annotation.</text>
</comment>
<reference evidence="11" key="2">
    <citation type="submission" date="2023-01" db="EMBL/GenBank/DDBJ databases">
        <authorList>
            <person name="Petersen C."/>
        </authorList>
    </citation>
    <scope>NUCLEOTIDE SEQUENCE</scope>
    <source>
        <strain evidence="11">IBT 15450</strain>
    </source>
</reference>
<feature type="binding site" evidence="9">
    <location>
        <position position="328"/>
    </location>
    <ligand>
        <name>ATP</name>
        <dbReference type="ChEBI" id="CHEBI:30616"/>
    </ligand>
</feature>
<dbReference type="InterPro" id="IPR029056">
    <property type="entry name" value="Ribokinase-like"/>
</dbReference>
<reference evidence="11" key="1">
    <citation type="journal article" date="2023" name="IMA Fungus">
        <title>Comparative genomic study of the Penicillium genus elucidates a diverse pangenome and 15 lateral gene transfer events.</title>
        <authorList>
            <person name="Petersen C."/>
            <person name="Sorensen T."/>
            <person name="Nielsen M.R."/>
            <person name="Sondergaard T.E."/>
            <person name="Sorensen J.L."/>
            <person name="Fitzpatrick D.A."/>
            <person name="Frisvad J.C."/>
            <person name="Nielsen K.L."/>
        </authorList>
    </citation>
    <scope>NUCLEOTIDE SEQUENCE</scope>
    <source>
        <strain evidence="11">IBT 15450</strain>
    </source>
</reference>
<keyword evidence="4 9" id="KW-0418">Kinase</keyword>
<keyword evidence="1 9" id="KW-0808">Transferase</keyword>
<dbReference type="EC" id="2.7.1.15" evidence="9"/>
<dbReference type="InterPro" id="IPR011611">
    <property type="entry name" value="PfkB_dom"/>
</dbReference>
<comment type="cofactor">
    <cofactor evidence="9">
        <name>Mg(2+)</name>
        <dbReference type="ChEBI" id="CHEBI:18420"/>
    </cofactor>
    <text evidence="9">Requires a divalent cation, most likely magnesium in vivo, as an electrophilic catalyst to aid phosphoryl group transfer. It is the chelate of the metal and the nucleotide that is the actual substrate.</text>
</comment>
<organism evidence="11 12">
    <name type="scientific">Penicillium canescens</name>
    <dbReference type="NCBI Taxonomy" id="5083"/>
    <lineage>
        <taxon>Eukaryota</taxon>
        <taxon>Fungi</taxon>
        <taxon>Dikarya</taxon>
        <taxon>Ascomycota</taxon>
        <taxon>Pezizomycotina</taxon>
        <taxon>Eurotiomycetes</taxon>
        <taxon>Eurotiomycetidae</taxon>
        <taxon>Eurotiales</taxon>
        <taxon>Aspergillaceae</taxon>
        <taxon>Penicillium</taxon>
    </lineage>
</organism>
<dbReference type="HAMAP" id="MF_01987">
    <property type="entry name" value="Ribokinase"/>
    <property type="match status" value="1"/>
</dbReference>
<evidence type="ECO:0000256" key="1">
    <source>
        <dbReference type="ARBA" id="ARBA00022679"/>
    </source>
</evidence>
<feature type="binding site" evidence="9">
    <location>
        <begin position="261"/>
        <end position="266"/>
    </location>
    <ligand>
        <name>ATP</name>
        <dbReference type="ChEBI" id="CHEBI:30616"/>
    </ligand>
</feature>
<keyword evidence="6 9" id="KW-0460">Magnesium</keyword>
<dbReference type="InterPro" id="IPR002139">
    <property type="entry name" value="Ribo/fructo_kinase"/>
</dbReference>
<feature type="binding site" evidence="9">
    <location>
        <position position="164"/>
    </location>
    <ligand>
        <name>substrate</name>
    </ligand>
</feature>
<evidence type="ECO:0000256" key="3">
    <source>
        <dbReference type="ARBA" id="ARBA00022741"/>
    </source>
</evidence>
<evidence type="ECO:0000259" key="10">
    <source>
        <dbReference type="Pfam" id="PF00294"/>
    </source>
</evidence>
<comment type="similarity">
    <text evidence="9">Belongs to the carbohydrate kinase PfkB family. Ribokinase subfamily.</text>
</comment>
<evidence type="ECO:0000256" key="5">
    <source>
        <dbReference type="ARBA" id="ARBA00022840"/>
    </source>
</evidence>
<dbReference type="AlphaFoldDB" id="A0AAD6N4D6"/>
<comment type="function">
    <text evidence="9">Catalyzes the phosphorylation of ribose at O-5 in a reaction requiring ATP and magnesium. The resulting D-ribose-5-phosphate can then be used either for sythesis of nucleotides, histidine, and tryptophan, or as a component of the pentose phosphate pathway.</text>
</comment>
<protein>
    <recommendedName>
        <fullName evidence="9">Ribokinase</fullName>
        <shortName evidence="9">RK</shortName>
        <ecNumber evidence="9">2.7.1.15</ecNumber>
    </recommendedName>
</protein>
<comment type="subunit">
    <text evidence="9">Homodimer.</text>
</comment>
<dbReference type="PANTHER" id="PTHR10584">
    <property type="entry name" value="SUGAR KINASE"/>
    <property type="match status" value="1"/>
</dbReference>
<dbReference type="GO" id="GO:0005634">
    <property type="term" value="C:nucleus"/>
    <property type="evidence" value="ECO:0007669"/>
    <property type="project" value="UniProtKB-SubCell"/>
</dbReference>
<feature type="binding site" evidence="9">
    <location>
        <begin position="294"/>
        <end position="295"/>
    </location>
    <ligand>
        <name>ATP</name>
        <dbReference type="ChEBI" id="CHEBI:30616"/>
    </ligand>
</feature>
<feature type="binding site" evidence="9">
    <location>
        <begin position="14"/>
        <end position="16"/>
    </location>
    <ligand>
        <name>substrate</name>
    </ligand>
</feature>
<dbReference type="GO" id="GO:0005737">
    <property type="term" value="C:cytoplasm"/>
    <property type="evidence" value="ECO:0007669"/>
    <property type="project" value="UniProtKB-SubCell"/>
</dbReference>
<keyword evidence="9" id="KW-0539">Nucleus</keyword>
<feature type="binding site" evidence="9">
    <location>
        <position position="334"/>
    </location>
    <ligand>
        <name>K(+)</name>
        <dbReference type="ChEBI" id="CHEBI:29103"/>
    </ligand>
</feature>
<dbReference type="CDD" id="cd01174">
    <property type="entry name" value="ribokinase"/>
    <property type="match status" value="1"/>
</dbReference>
<dbReference type="SUPFAM" id="SSF53613">
    <property type="entry name" value="Ribokinase-like"/>
    <property type="match status" value="1"/>
</dbReference>
<dbReference type="PRINTS" id="PR00990">
    <property type="entry name" value="RIBOKINASE"/>
</dbReference>
<comment type="catalytic activity">
    <reaction evidence="9">
        <text>D-ribose + ATP = D-ribose 5-phosphate + ADP + H(+)</text>
        <dbReference type="Rhea" id="RHEA:13697"/>
        <dbReference type="ChEBI" id="CHEBI:15378"/>
        <dbReference type="ChEBI" id="CHEBI:30616"/>
        <dbReference type="ChEBI" id="CHEBI:47013"/>
        <dbReference type="ChEBI" id="CHEBI:78346"/>
        <dbReference type="ChEBI" id="CHEBI:456216"/>
        <dbReference type="EC" id="2.7.1.15"/>
    </reaction>
</comment>
<dbReference type="Pfam" id="PF00294">
    <property type="entry name" value="PfkB"/>
    <property type="match status" value="1"/>
</dbReference>
<dbReference type="EMBL" id="JAQJZL010000014">
    <property type="protein sequence ID" value="KAJ6030193.1"/>
    <property type="molecule type" value="Genomic_DNA"/>
</dbReference>
<feature type="binding site" evidence="9">
    <location>
        <position position="339"/>
    </location>
    <ligand>
        <name>K(+)</name>
        <dbReference type="ChEBI" id="CHEBI:29103"/>
    </ligand>
</feature>
<accession>A0AAD6N4D6</accession>
<dbReference type="Proteomes" id="UP001219568">
    <property type="component" value="Unassembled WGS sequence"/>
</dbReference>
<comment type="caution">
    <text evidence="11">The sequence shown here is derived from an EMBL/GenBank/DDBJ whole genome shotgun (WGS) entry which is preliminary data.</text>
</comment>
<keyword evidence="12" id="KW-1185">Reference proteome</keyword>
<dbReference type="GO" id="GO:0004747">
    <property type="term" value="F:ribokinase activity"/>
    <property type="evidence" value="ECO:0007669"/>
    <property type="project" value="UniProtKB-UniRule"/>
</dbReference>
<evidence type="ECO:0000256" key="7">
    <source>
        <dbReference type="ARBA" id="ARBA00022958"/>
    </source>
</evidence>
<keyword evidence="3 9" id="KW-0547">Nucleotide-binding</keyword>
<dbReference type="GO" id="GO:0005524">
    <property type="term" value="F:ATP binding"/>
    <property type="evidence" value="ECO:0007669"/>
    <property type="project" value="UniProtKB-UniRule"/>
</dbReference>
<evidence type="ECO:0000313" key="11">
    <source>
        <dbReference type="EMBL" id="KAJ6030193.1"/>
    </source>
</evidence>
<name>A0AAD6N4D6_PENCN</name>
<evidence type="ECO:0000256" key="4">
    <source>
        <dbReference type="ARBA" id="ARBA00022777"/>
    </source>
</evidence>
<sequence>MAAKPLVRVVGSLNIDIVTVTPSIPHSGQTLTAISRSIGAGGKGANQAVACGRAAFISKTEQDLDVEIIGAVGADDPQFHSLLEPMLRQSGVGTSGVAKVHGAQTGTSIILVDESSNYNNSILFNPGANYDGMRDLNQILSVATATAWATASTRLPDVVVMQGEIPLETTLGLLKHFNEETNKTCVVLNPAPMFPQGIASEALMGLAVLIVNESECIQLAQSLGINFLRFESTNDKLERPQLDHIANHLQQAAGIKNVIVTLGSDGAYFAAQSGLKNRVLSAKVEKVVDTTAAGDTFAGFFAAALARHIGAGGVLQNFDLPSAVNFANLAAAKSVQHSGSMKSIPFGYDLA</sequence>
<feature type="binding site" evidence="9">
    <location>
        <position position="295"/>
    </location>
    <ligand>
        <name>substrate</name>
    </ligand>
</feature>
<feature type="binding site" evidence="9">
    <location>
        <position position="212"/>
    </location>
    <ligand>
        <name>ATP</name>
        <dbReference type="ChEBI" id="CHEBI:30616"/>
    </ligand>
</feature>
<gene>
    <name evidence="11" type="ORF">N7460_010459</name>
</gene>
<dbReference type="Gene3D" id="3.40.1190.20">
    <property type="match status" value="1"/>
</dbReference>
<feature type="active site" description="Proton acceptor" evidence="9">
    <location>
        <position position="295"/>
    </location>
</feature>
<keyword evidence="8 9" id="KW-0119">Carbohydrate metabolism</keyword>
<keyword evidence="2 9" id="KW-0479">Metal-binding</keyword>
<comment type="subcellular location">
    <subcellularLocation>
        <location evidence="9">Cytoplasm</location>
    </subcellularLocation>
    <subcellularLocation>
        <location evidence="9">Nucleus</location>
    </subcellularLocation>
</comment>
<feature type="binding site" evidence="9">
    <location>
        <begin position="42"/>
        <end position="46"/>
    </location>
    <ligand>
        <name>substrate</name>
    </ligand>
</feature>
<feature type="domain" description="Carbohydrate kinase PfkB" evidence="10">
    <location>
        <begin position="6"/>
        <end position="345"/>
    </location>
</feature>
<dbReference type="PANTHER" id="PTHR10584:SF166">
    <property type="entry name" value="RIBOKINASE"/>
    <property type="match status" value="1"/>
</dbReference>
<dbReference type="InterPro" id="IPR011877">
    <property type="entry name" value="Ribokinase"/>
</dbReference>
<evidence type="ECO:0000256" key="9">
    <source>
        <dbReference type="HAMAP-Rule" id="MF_03215"/>
    </source>
</evidence>
<evidence type="ECO:0000256" key="8">
    <source>
        <dbReference type="ARBA" id="ARBA00023277"/>
    </source>
</evidence>
<proteinExistence type="inferred from homology"/>
<keyword evidence="9" id="KW-0963">Cytoplasm</keyword>